<dbReference type="InterPro" id="IPR032675">
    <property type="entry name" value="LRR_dom_sf"/>
</dbReference>
<evidence type="ECO:0000313" key="2">
    <source>
        <dbReference type="EMBL" id="KAG5493828.1"/>
    </source>
</evidence>
<dbReference type="EMBL" id="JAFJZO010000034">
    <property type="protein sequence ID" value="KAG5493828.1"/>
    <property type="molecule type" value="Genomic_DNA"/>
</dbReference>
<dbReference type="RefSeq" id="XP_067753863.1">
    <property type="nucleotide sequence ID" value="XM_067897706.1"/>
</dbReference>
<gene>
    <name evidence="2" type="ORF">JKF63_01660</name>
</gene>
<dbReference type="GeneID" id="94287783"/>
<accession>A0A836IG65</accession>
<protein>
    <submittedName>
        <fullName evidence="2">Uncharacterized protein</fullName>
    </submittedName>
</protein>
<sequence length="1022" mass="110125">MGASATSPPPPLLSTPNRLSYIASYWPSVAHWSGSDWECHQQRLPLAWISASPAARLVAEQRHAWAVLPFTHIEARPSKAEADGASKSRVENIFGVTLANATVQPRVLQTALETSSAKRCATGCILASSQQITRGSRDGSALSWCRWAVERLADVGHAASPAKCASVAFNSSPSTSLREANGGSSAARGATDVANAARSCGVHIGGLTVVLVSGAHELDAGGAETASPRDGTSSHGVVKREDTLPTGPRGDMTALGPQFLFPSTTSCGGSVASMLSVPPNAAMYRSIDEFLKEEHMPSSTASIFRSGAQLHGDDGGAEDETSHDPKTATSVYVVQQLAELRHQTREAKLRRVSSAPVSSPELFLTVWYRQVFVSTAEATSEVLCGVSQWWLQRPIRRDELTTTAQEALRFTHRKPSAGDSGSCADPPALPPPSLHIKYVSDVFTDFWWPHRLTTAVQHRLVGLTSHLSWVMKSLLQVWMMLVAFVQTALHGVSTTTPPSDASNVRHDGPSHRQSVPPVDLVSAFYKMGKTYGKHQMAALDVSHTGVRGVHLLACAIGSVTTSIMAKDGQSSVLHREGLRALDVAGCLQLHHRRGELDTLSHMLNQLYIHAASEVAVGSLSKPSDTLAVVDLLLCLCLQDGVSLSRQSAAGLALGLFTHHGHLTWVCGAGSDMDNAALRELGQYALLVEAVVATQHPEPRHAPTCTLRALDLTSALRVDDVNPLGYLTRLEQLLLPFTYVDDVGIRGLDGHTYARDLSAFLSLCSTAKANELTDLSSNAKETLQSTLDALQHLTTTMPGEGTAQANGNSKKPCNGVVEALQQRFCNHLYHLDFTYCLGVSNVKGLACQQRLELLNLSQTRVGKIGLFGGDDHPRCTPPLRLFIAEMCEYLSDLSGLAHMNTLECVVVRSGSLGDDGLRSMCTPALQRLQLVDLSYCDRLHHVGCLVKLPALKTLILDSTDVTPAEVKELRSSRSLHTLSLRFCSDFACIGEDLRELEAVVGTFSALKRYIYEDLAGDDELRKK</sequence>
<feature type="region of interest" description="Disordered" evidence="1">
    <location>
        <begin position="495"/>
        <end position="514"/>
    </location>
</feature>
<evidence type="ECO:0000256" key="1">
    <source>
        <dbReference type="SAM" id="MobiDB-lite"/>
    </source>
</evidence>
<name>A0A836IG65_9TRYP</name>
<dbReference type="Proteomes" id="UP000674318">
    <property type="component" value="Unassembled WGS sequence"/>
</dbReference>
<reference evidence="2 3" key="1">
    <citation type="submission" date="2021-02" db="EMBL/GenBank/DDBJ databases">
        <title>Porcisia hertigi Genome sequencing and assembly.</title>
        <authorList>
            <person name="Almutairi H."/>
            <person name="Gatherer D."/>
        </authorList>
    </citation>
    <scope>NUCLEOTIDE SEQUENCE [LARGE SCALE GENOMIC DNA]</scope>
    <source>
        <strain evidence="2 3">C119</strain>
    </source>
</reference>
<dbReference type="AlphaFoldDB" id="A0A836IG65"/>
<comment type="caution">
    <text evidence="2">The sequence shown here is derived from an EMBL/GenBank/DDBJ whole genome shotgun (WGS) entry which is preliminary data.</text>
</comment>
<dbReference type="SUPFAM" id="SSF52047">
    <property type="entry name" value="RNI-like"/>
    <property type="match status" value="1"/>
</dbReference>
<evidence type="ECO:0000313" key="3">
    <source>
        <dbReference type="Proteomes" id="UP000674318"/>
    </source>
</evidence>
<dbReference type="OrthoDB" id="272372at2759"/>
<dbReference type="Gene3D" id="3.80.10.10">
    <property type="entry name" value="Ribonuclease Inhibitor"/>
    <property type="match status" value="1"/>
</dbReference>
<organism evidence="2 3">
    <name type="scientific">Porcisia hertigi</name>
    <dbReference type="NCBI Taxonomy" id="2761500"/>
    <lineage>
        <taxon>Eukaryota</taxon>
        <taxon>Discoba</taxon>
        <taxon>Euglenozoa</taxon>
        <taxon>Kinetoplastea</taxon>
        <taxon>Metakinetoplastina</taxon>
        <taxon>Trypanosomatida</taxon>
        <taxon>Trypanosomatidae</taxon>
        <taxon>Leishmaniinae</taxon>
        <taxon>Porcisia</taxon>
    </lineage>
</organism>
<proteinExistence type="predicted"/>
<feature type="region of interest" description="Disordered" evidence="1">
    <location>
        <begin position="306"/>
        <end position="326"/>
    </location>
</feature>
<dbReference type="KEGG" id="phet:94287783"/>
<keyword evidence="3" id="KW-1185">Reference proteome</keyword>
<feature type="region of interest" description="Disordered" evidence="1">
    <location>
        <begin position="221"/>
        <end position="254"/>
    </location>
</feature>